<accession>A0A0B5A3M5</accession>
<dbReference type="EMBL" id="KP273225">
    <property type="protein sequence ID" value="AJD82464.1"/>
    <property type="molecule type" value="Genomic_DNA"/>
</dbReference>
<dbReference type="OrthoDB" id="28559at10239"/>
<reference evidence="1 2" key="1">
    <citation type="submission" date="2014-12" db="EMBL/GenBank/DDBJ databases">
        <authorList>
            <person name="Cote D."/>
            <person name="Daigle Z."/>
            <person name="Borges K.M."/>
            <person name="Adams S.D."/>
            <person name="Alvey R.M."/>
            <person name="Barekzi N."/>
            <person name="Beal Z.N."/>
            <person name="Briggs L.A."/>
            <person name="Brown T."/>
            <person name="Coomans R.J."/>
            <person name="D'Elia T."/>
            <person name="Doss J.H."/>
            <person name="Ellsworth J.A."/>
            <person name="Ettinger W.F."/>
            <person name="Fox D.J."/>
            <person name="Gauthier D.T."/>
            <person name="Andriolo J.M."/>
            <person name="Grubb S."/>
            <person name="Gugssa A.H."/>
            <person name="Hauser C.R."/>
            <person name="Hull A.K."/>
            <person name="Jackson N."/>
            <person name="Kart M.U."/>
            <person name="Korey C.A."/>
            <person name="Makemson J."/>
            <person name="McKinney A.L."/>
            <person name="Nelson P.R."/>
            <person name="Newman R.H."/>
            <person name="Powell G."/>
            <person name="Rodriguez-Lanetty M."/>
            <person name="Royer D."/>
            <person name="Sabila M.H."/>
            <person name="Sadana R."/>
            <person name="Saha S."/>
            <person name="Sangster N."/>
            <person name="Slowan-Pomeroy T."/>
            <person name="Urbinati C.R."/>
            <person name="Ward R.E."/>
            <person name="Warner M."/>
            <person name="Williamson B."/>
            <person name="Biederman B."/>
            <person name="Cresawn S.G."/>
            <person name="Bowman C.A."/>
            <person name="Russell D.A."/>
            <person name="Pope W.H."/>
            <person name="Jacobs-Sera D."/>
            <person name="Hendrix R.W."/>
            <person name="Hatfull G.H."/>
        </authorList>
    </citation>
    <scope>NUCLEOTIDE SEQUENCE [LARGE SCALE GENOMIC DNA]</scope>
</reference>
<sequence>MTEQQKIWAWLKAERRWQDQEKRRQKHEGLSEHVLRLRRQGIYFPPPRINRASRRALLRRLKALK</sequence>
<dbReference type="Proteomes" id="UP000031723">
    <property type="component" value="Segment"/>
</dbReference>
<protein>
    <submittedName>
        <fullName evidence="1">Uncharacterized protein</fullName>
    </submittedName>
</protein>
<proteinExistence type="predicted"/>
<gene>
    <name evidence="1" type="primary">46</name>
    <name evidence="1" type="ORF">SHEEN_46</name>
</gene>
<dbReference type="KEGG" id="vg:26635425"/>
<name>A0A0B5A3M5_9CAUD</name>
<keyword evidence="2" id="KW-1185">Reference proteome</keyword>
<organism evidence="1 2">
    <name type="scientific">Mycobacterium phage Sheen</name>
    <dbReference type="NCBI Taxonomy" id="1589274"/>
    <lineage>
        <taxon>Viruses</taxon>
        <taxon>Duplodnaviria</taxon>
        <taxon>Heunggongvirae</taxon>
        <taxon>Uroviricota</taxon>
        <taxon>Caudoviricetes</taxon>
        <taxon>Sheenvirus</taxon>
        <taxon>Sheenvirus Sheen</taxon>
    </lineage>
</organism>
<evidence type="ECO:0000313" key="2">
    <source>
        <dbReference type="Proteomes" id="UP000031723"/>
    </source>
</evidence>
<dbReference type="GeneID" id="26635425"/>
<evidence type="ECO:0000313" key="1">
    <source>
        <dbReference type="EMBL" id="AJD82464.1"/>
    </source>
</evidence>
<dbReference type="RefSeq" id="YP_009209083.1">
    <property type="nucleotide sequence ID" value="NC_028914.1"/>
</dbReference>